<dbReference type="Pfam" id="PF00270">
    <property type="entry name" value="DEAD"/>
    <property type="match status" value="1"/>
</dbReference>
<dbReference type="InterPro" id="IPR045028">
    <property type="entry name" value="DinG/Rad3-like"/>
</dbReference>
<feature type="domain" description="Helicase ATP-binding" evidence="9">
    <location>
        <begin position="10"/>
        <end position="284"/>
    </location>
</feature>
<organism evidence="10 11">
    <name type="scientific">Leptospira fainei serovar Hurstbridge str. BUT 6</name>
    <dbReference type="NCBI Taxonomy" id="1193011"/>
    <lineage>
        <taxon>Bacteria</taxon>
        <taxon>Pseudomonadati</taxon>
        <taxon>Spirochaetota</taxon>
        <taxon>Spirochaetia</taxon>
        <taxon>Leptospirales</taxon>
        <taxon>Leptospiraceae</taxon>
        <taxon>Leptospira</taxon>
    </lineage>
</organism>
<evidence type="ECO:0000313" key="10">
    <source>
        <dbReference type="EMBL" id="EPG75313.1"/>
    </source>
</evidence>
<accession>S3V1J3</accession>
<sequence length="666" mass="74586">MGKTAEQFSKLSTLWPEFESRPGQIQMANGVEEAFQEAKHLIVEAGTGVGKSLAYLIPAALSALENDQTVVISTETKALQDQLIRKDIPLVSEILGEEIRAEVAMGASNYVCKRKLGNVLSQGTFGPEMMDHLESFKNWVSVSQSGRRQEYDGYASFDFWNKVTREADSCLGRNCPNFSHSFYFLERAKWQKAHILIVNHHLLAAHIASDFNILPEFKKLVIDEAHNFPETLGSAFRIELSSGEIQKLLQQVWNSQKKTGLAVKLNSPKINDLATQAGEKLFSCFNAIAGELPLNFYGSQRIRKVLKMDGGIFESNLDALEQALLLELKKYSKESEEVSEKEIALEIEMLANRIGSIAEGLHLFRTMDSGERVYWADPPNQKTKELYPKLLTQPLESESILKEILEPRTESIIFTSATLATDKGNLKYFSERIGKLPSKSKIVPSPFPYEKNSILFLPKDVRDASENAEGNSADLSRYIVKLIELTQGGTFVLFTSNRSLNEIFEIVSPVTKFPIFSQITMGPEPAKNAFLSEENAVLFGVSTFWQGVDIRGDKLRSVILTKLPFQPPNDPVLEARSEKLKEKGGNPFRDLQLPYATTILKQGFGRLIRSEKDTGIVSLLDSRVWTKSYGKDLISALPPAKRISNWDELKVEYSKLPKYASGAALR</sequence>
<dbReference type="GO" id="GO:0043139">
    <property type="term" value="F:5'-3' DNA helicase activity"/>
    <property type="evidence" value="ECO:0007669"/>
    <property type="project" value="UniProtKB-EC"/>
</dbReference>
<dbReference type="EMBL" id="AKWZ02000003">
    <property type="protein sequence ID" value="EPG75313.1"/>
    <property type="molecule type" value="Genomic_DNA"/>
</dbReference>
<dbReference type="Proteomes" id="UP000014540">
    <property type="component" value="Unassembled WGS sequence"/>
</dbReference>
<dbReference type="PROSITE" id="PS51193">
    <property type="entry name" value="HELICASE_ATP_BIND_2"/>
    <property type="match status" value="1"/>
</dbReference>
<evidence type="ECO:0000259" key="9">
    <source>
        <dbReference type="PROSITE" id="PS51193"/>
    </source>
</evidence>
<dbReference type="GO" id="GO:0005524">
    <property type="term" value="F:ATP binding"/>
    <property type="evidence" value="ECO:0007669"/>
    <property type="project" value="UniProtKB-KW"/>
</dbReference>
<dbReference type="PANTHER" id="PTHR11472">
    <property type="entry name" value="DNA REPAIR DEAD HELICASE RAD3/XP-D SUBFAMILY MEMBER"/>
    <property type="match status" value="1"/>
</dbReference>
<evidence type="ECO:0000256" key="6">
    <source>
        <dbReference type="ARBA" id="ARBA00044969"/>
    </source>
</evidence>
<dbReference type="InterPro" id="IPR027417">
    <property type="entry name" value="P-loop_NTPase"/>
</dbReference>
<dbReference type="RefSeq" id="WP_016548404.1">
    <property type="nucleotide sequence ID" value="NZ_AKWZ02000003.1"/>
</dbReference>
<evidence type="ECO:0000313" key="11">
    <source>
        <dbReference type="Proteomes" id="UP000014540"/>
    </source>
</evidence>
<protein>
    <recommendedName>
        <fullName evidence="6">DNA 5'-3' helicase</fullName>
        <ecNumber evidence="6">5.6.2.3</ecNumber>
    </recommendedName>
</protein>
<feature type="domain" description="Helicase ATP-binding" evidence="8">
    <location>
        <begin position="32"/>
        <end position="262"/>
    </location>
</feature>
<dbReference type="PROSITE" id="PS51192">
    <property type="entry name" value="HELICASE_ATP_BIND_1"/>
    <property type="match status" value="1"/>
</dbReference>
<keyword evidence="3" id="KW-0378">Hydrolase</keyword>
<dbReference type="GO" id="GO:0016818">
    <property type="term" value="F:hydrolase activity, acting on acid anhydrides, in phosphorus-containing anhydrides"/>
    <property type="evidence" value="ECO:0007669"/>
    <property type="project" value="InterPro"/>
</dbReference>
<comment type="cofactor">
    <cofactor evidence="1">
        <name>[4Fe-4S] cluster</name>
        <dbReference type="ChEBI" id="CHEBI:49883"/>
    </cofactor>
</comment>
<evidence type="ECO:0000259" key="8">
    <source>
        <dbReference type="PROSITE" id="PS51192"/>
    </source>
</evidence>
<dbReference type="Pfam" id="PF13307">
    <property type="entry name" value="Helicase_C_2"/>
    <property type="match status" value="1"/>
</dbReference>
<dbReference type="GO" id="GO:0003676">
    <property type="term" value="F:nucleic acid binding"/>
    <property type="evidence" value="ECO:0007669"/>
    <property type="project" value="InterPro"/>
</dbReference>
<keyword evidence="10" id="KW-0347">Helicase</keyword>
<dbReference type="SMART" id="SM00487">
    <property type="entry name" value="DEXDc"/>
    <property type="match status" value="1"/>
</dbReference>
<dbReference type="InterPro" id="IPR011545">
    <property type="entry name" value="DEAD/DEAH_box_helicase_dom"/>
</dbReference>
<dbReference type="InterPro" id="IPR014013">
    <property type="entry name" value="Helic_SF1/SF2_ATP-bd_DinG/Rad3"/>
</dbReference>
<evidence type="ECO:0000256" key="3">
    <source>
        <dbReference type="ARBA" id="ARBA00022801"/>
    </source>
</evidence>
<evidence type="ECO:0000256" key="7">
    <source>
        <dbReference type="ARBA" id="ARBA00048954"/>
    </source>
</evidence>
<dbReference type="SUPFAM" id="SSF52540">
    <property type="entry name" value="P-loop containing nucleoside triphosphate hydrolases"/>
    <property type="match status" value="1"/>
</dbReference>
<keyword evidence="2" id="KW-0547">Nucleotide-binding</keyword>
<evidence type="ECO:0000256" key="5">
    <source>
        <dbReference type="ARBA" id="ARBA00038058"/>
    </source>
</evidence>
<comment type="similarity">
    <text evidence="5">Belongs to the helicase family. DinG subfamily.</text>
</comment>
<keyword evidence="4" id="KW-0067">ATP-binding</keyword>
<evidence type="ECO:0000256" key="2">
    <source>
        <dbReference type="ARBA" id="ARBA00022741"/>
    </source>
</evidence>
<dbReference type="InterPro" id="IPR006555">
    <property type="entry name" value="ATP-dep_Helicase_C"/>
</dbReference>
<dbReference type="STRING" id="1193011.LEP1GSC058_2117"/>
<dbReference type="EC" id="5.6.2.3" evidence="6"/>
<keyword evidence="11" id="KW-1185">Reference proteome</keyword>
<name>S3V1J3_9LEPT</name>
<reference evidence="10" key="1">
    <citation type="submission" date="2013-04" db="EMBL/GenBank/DDBJ databases">
        <authorList>
            <person name="Harkins D.M."/>
            <person name="Durkin A.S."/>
            <person name="Selengut J.D."/>
            <person name="Sanka R."/>
            <person name="DePew J."/>
            <person name="Purushe J."/>
            <person name="Ahmed A."/>
            <person name="van der Linden H."/>
            <person name="Goris M.G.A."/>
            <person name="Hartskeerl R.A."/>
            <person name="Vinetz J.M."/>
            <person name="Sutton G.G."/>
            <person name="Nelson W.C."/>
            <person name="Fouts D.E."/>
        </authorList>
    </citation>
    <scope>NUCLEOTIDE SEQUENCE [LARGE SCALE GENOMIC DNA]</scope>
    <source>
        <strain evidence="10">BUT 6</strain>
    </source>
</reference>
<dbReference type="GO" id="GO:0006139">
    <property type="term" value="P:nucleobase-containing compound metabolic process"/>
    <property type="evidence" value="ECO:0007669"/>
    <property type="project" value="InterPro"/>
</dbReference>
<dbReference type="PANTHER" id="PTHR11472:SF34">
    <property type="entry name" value="REGULATOR OF TELOMERE ELONGATION HELICASE 1"/>
    <property type="match status" value="1"/>
</dbReference>
<dbReference type="SMART" id="SM00491">
    <property type="entry name" value="HELICc2"/>
    <property type="match status" value="1"/>
</dbReference>
<comment type="catalytic activity">
    <reaction evidence="7">
        <text>ATP + H2O = ADP + phosphate + H(+)</text>
        <dbReference type="Rhea" id="RHEA:13065"/>
        <dbReference type="ChEBI" id="CHEBI:15377"/>
        <dbReference type="ChEBI" id="CHEBI:15378"/>
        <dbReference type="ChEBI" id="CHEBI:30616"/>
        <dbReference type="ChEBI" id="CHEBI:43474"/>
        <dbReference type="ChEBI" id="CHEBI:456216"/>
        <dbReference type="EC" id="5.6.2.3"/>
    </reaction>
</comment>
<evidence type="ECO:0000256" key="1">
    <source>
        <dbReference type="ARBA" id="ARBA00001966"/>
    </source>
</evidence>
<dbReference type="Gene3D" id="3.40.50.300">
    <property type="entry name" value="P-loop containing nucleotide triphosphate hydrolases"/>
    <property type="match status" value="2"/>
</dbReference>
<evidence type="ECO:0000256" key="4">
    <source>
        <dbReference type="ARBA" id="ARBA00022840"/>
    </source>
</evidence>
<proteinExistence type="inferred from homology"/>
<dbReference type="AlphaFoldDB" id="S3V1J3"/>
<dbReference type="OrthoDB" id="9803913at2"/>
<dbReference type="InterPro" id="IPR014001">
    <property type="entry name" value="Helicase_ATP-bd"/>
</dbReference>
<gene>
    <name evidence="10" type="ORF">LEP1GSC058_2117</name>
</gene>
<comment type="caution">
    <text evidence="10">The sequence shown here is derived from an EMBL/GenBank/DDBJ whole genome shotgun (WGS) entry which is preliminary data.</text>
</comment>